<dbReference type="Proteomes" id="UP001372338">
    <property type="component" value="Unassembled WGS sequence"/>
</dbReference>
<accession>A0AAN9HXS4</accession>
<dbReference type="GO" id="GO:2000042">
    <property type="term" value="P:negative regulation of double-strand break repair via homologous recombination"/>
    <property type="evidence" value="ECO:0007669"/>
    <property type="project" value="TreeGrafter"/>
</dbReference>
<dbReference type="InterPro" id="IPR012340">
    <property type="entry name" value="NA-bd_OB-fold"/>
</dbReference>
<dbReference type="PANTHER" id="PTHR33962">
    <property type="entry name" value="RECQ-MEDIATED GENOME INSTABILITY PROTEIN 2 RMI2"/>
    <property type="match status" value="1"/>
</dbReference>
<dbReference type="GO" id="GO:0006281">
    <property type="term" value="P:DNA repair"/>
    <property type="evidence" value="ECO:0007669"/>
    <property type="project" value="TreeGrafter"/>
</dbReference>
<gene>
    <name evidence="1" type="ORF">RIF29_31775</name>
</gene>
<dbReference type="AlphaFoldDB" id="A0AAN9HXS4"/>
<dbReference type="GO" id="GO:0043007">
    <property type="term" value="P:maintenance of rDNA"/>
    <property type="evidence" value="ECO:0007669"/>
    <property type="project" value="TreeGrafter"/>
</dbReference>
<keyword evidence="2" id="KW-1185">Reference proteome</keyword>
<dbReference type="GO" id="GO:0005829">
    <property type="term" value="C:cytosol"/>
    <property type="evidence" value="ECO:0007669"/>
    <property type="project" value="TreeGrafter"/>
</dbReference>
<dbReference type="Pfam" id="PF16100">
    <property type="entry name" value="RMI2"/>
    <property type="match status" value="1"/>
</dbReference>
<comment type="caution">
    <text evidence="1">The sequence shown here is derived from an EMBL/GenBank/DDBJ whole genome shotgun (WGS) entry which is preliminary data.</text>
</comment>
<dbReference type="GO" id="GO:0033045">
    <property type="term" value="P:regulation of sister chromatid segregation"/>
    <property type="evidence" value="ECO:0007669"/>
    <property type="project" value="TreeGrafter"/>
</dbReference>
<sequence length="138" mass="15425">MDYSLAALKLLCSQLKYVREAAASQNSFTLGGILFQRAWLQGVLVSASDDAQGGPLLLDDGTGLIELSLSGDFRLRHWRAGMYVMVVGGYVVRIGELPLIKVHKIVDLSQSPDREAIWYLEVIEAYKLFYQPLVEEFT</sequence>
<evidence type="ECO:0000313" key="2">
    <source>
        <dbReference type="Proteomes" id="UP001372338"/>
    </source>
</evidence>
<dbReference type="FunFam" id="2.40.50.140:FF:000345">
    <property type="entry name" value="RecQ-mediated genome instability-like protein"/>
    <property type="match status" value="1"/>
</dbReference>
<dbReference type="InterPro" id="IPR032245">
    <property type="entry name" value="RMI2"/>
</dbReference>
<dbReference type="EMBL" id="JAYWIO010000006">
    <property type="protein sequence ID" value="KAK7257649.1"/>
    <property type="molecule type" value="Genomic_DNA"/>
</dbReference>
<proteinExistence type="predicted"/>
<dbReference type="GO" id="GO:0016607">
    <property type="term" value="C:nuclear speck"/>
    <property type="evidence" value="ECO:0007669"/>
    <property type="project" value="TreeGrafter"/>
</dbReference>
<reference evidence="1 2" key="1">
    <citation type="submission" date="2024-01" db="EMBL/GenBank/DDBJ databases">
        <title>The genomes of 5 underutilized Papilionoideae crops provide insights into root nodulation and disease resistanc.</title>
        <authorList>
            <person name="Yuan L."/>
        </authorList>
    </citation>
    <scope>NUCLEOTIDE SEQUENCE [LARGE SCALE GENOMIC DNA]</scope>
    <source>
        <strain evidence="1">ZHUSHIDOU_FW_LH</strain>
        <tissue evidence="1">Leaf</tissue>
    </source>
</reference>
<evidence type="ECO:0000313" key="1">
    <source>
        <dbReference type="EMBL" id="KAK7257649.1"/>
    </source>
</evidence>
<protein>
    <recommendedName>
        <fullName evidence="3">RecQ-mediated genome instability protein 2</fullName>
    </recommendedName>
</protein>
<dbReference type="Gene3D" id="2.40.50.140">
    <property type="entry name" value="Nucleic acid-binding proteins"/>
    <property type="match status" value="1"/>
</dbReference>
<evidence type="ECO:0008006" key="3">
    <source>
        <dbReference type="Google" id="ProtNLM"/>
    </source>
</evidence>
<organism evidence="1 2">
    <name type="scientific">Crotalaria pallida</name>
    <name type="common">Smooth rattlebox</name>
    <name type="synonym">Crotalaria striata</name>
    <dbReference type="NCBI Taxonomy" id="3830"/>
    <lineage>
        <taxon>Eukaryota</taxon>
        <taxon>Viridiplantae</taxon>
        <taxon>Streptophyta</taxon>
        <taxon>Embryophyta</taxon>
        <taxon>Tracheophyta</taxon>
        <taxon>Spermatophyta</taxon>
        <taxon>Magnoliopsida</taxon>
        <taxon>eudicotyledons</taxon>
        <taxon>Gunneridae</taxon>
        <taxon>Pentapetalae</taxon>
        <taxon>rosids</taxon>
        <taxon>fabids</taxon>
        <taxon>Fabales</taxon>
        <taxon>Fabaceae</taxon>
        <taxon>Papilionoideae</taxon>
        <taxon>50 kb inversion clade</taxon>
        <taxon>genistoids sensu lato</taxon>
        <taxon>core genistoids</taxon>
        <taxon>Crotalarieae</taxon>
        <taxon>Crotalaria</taxon>
    </lineage>
</organism>
<name>A0AAN9HXS4_CROPI</name>
<dbReference type="PANTHER" id="PTHR33962:SF1">
    <property type="entry name" value="RECQ-MEDIATED GENOME INSTABILITY PROTEIN 2"/>
    <property type="match status" value="1"/>
</dbReference>